<dbReference type="STRING" id="440168.SAMN04487974_108111"/>
<evidence type="ECO:0000256" key="2">
    <source>
        <dbReference type="ARBA" id="ARBA00034247"/>
    </source>
</evidence>
<dbReference type="GO" id="GO:0052621">
    <property type="term" value="F:diguanylate cyclase activity"/>
    <property type="evidence" value="ECO:0007669"/>
    <property type="project" value="UniProtKB-EC"/>
</dbReference>
<comment type="catalytic activity">
    <reaction evidence="2">
        <text>2 GTP = 3',3'-c-di-GMP + 2 diphosphate</text>
        <dbReference type="Rhea" id="RHEA:24898"/>
        <dbReference type="ChEBI" id="CHEBI:33019"/>
        <dbReference type="ChEBI" id="CHEBI:37565"/>
        <dbReference type="ChEBI" id="CHEBI:58805"/>
        <dbReference type="EC" id="2.7.7.65"/>
    </reaction>
</comment>
<dbReference type="FunFam" id="3.30.70.270:FF:000001">
    <property type="entry name" value="Diguanylate cyclase domain protein"/>
    <property type="match status" value="1"/>
</dbReference>
<dbReference type="GO" id="GO:1902201">
    <property type="term" value="P:negative regulation of bacterial-type flagellum-dependent cell motility"/>
    <property type="evidence" value="ECO:0007669"/>
    <property type="project" value="TreeGrafter"/>
</dbReference>
<dbReference type="PANTHER" id="PTHR45138">
    <property type="entry name" value="REGULATORY COMPONENTS OF SENSORY TRANSDUCTION SYSTEM"/>
    <property type="match status" value="1"/>
</dbReference>
<accession>A0A1G7X506</accession>
<dbReference type="GO" id="GO:0005886">
    <property type="term" value="C:plasma membrane"/>
    <property type="evidence" value="ECO:0007669"/>
    <property type="project" value="TreeGrafter"/>
</dbReference>
<dbReference type="CDD" id="cd01949">
    <property type="entry name" value="GGDEF"/>
    <property type="match status" value="1"/>
</dbReference>
<keyword evidence="3" id="KW-0472">Membrane</keyword>
<feature type="transmembrane region" description="Helical" evidence="3">
    <location>
        <begin position="46"/>
        <end position="67"/>
    </location>
</feature>
<evidence type="ECO:0000313" key="5">
    <source>
        <dbReference type="EMBL" id="SDG79226.1"/>
    </source>
</evidence>
<dbReference type="GO" id="GO:0043709">
    <property type="term" value="P:cell adhesion involved in single-species biofilm formation"/>
    <property type="evidence" value="ECO:0007669"/>
    <property type="project" value="TreeGrafter"/>
</dbReference>
<dbReference type="PANTHER" id="PTHR45138:SF9">
    <property type="entry name" value="DIGUANYLATE CYCLASE DGCM-RELATED"/>
    <property type="match status" value="1"/>
</dbReference>
<dbReference type="EC" id="2.7.7.65" evidence="1"/>
<dbReference type="Proteomes" id="UP000199495">
    <property type="component" value="Unassembled WGS sequence"/>
</dbReference>
<name>A0A1G7X506_9HYPH</name>
<dbReference type="InterPro" id="IPR043128">
    <property type="entry name" value="Rev_trsase/Diguanyl_cyclase"/>
</dbReference>
<reference evidence="5 6" key="1">
    <citation type="submission" date="2016-10" db="EMBL/GenBank/DDBJ databases">
        <authorList>
            <person name="de Groot N.N."/>
        </authorList>
    </citation>
    <scope>NUCLEOTIDE SEQUENCE [LARGE SCALE GENOMIC DNA]</scope>
    <source>
        <strain evidence="5 6">CGMCC 1.10267</strain>
    </source>
</reference>
<keyword evidence="3" id="KW-1133">Transmembrane helix</keyword>
<dbReference type="NCBIfam" id="TIGR00254">
    <property type="entry name" value="GGDEF"/>
    <property type="match status" value="1"/>
</dbReference>
<keyword evidence="3" id="KW-0812">Transmembrane</keyword>
<dbReference type="Pfam" id="PF00990">
    <property type="entry name" value="GGDEF"/>
    <property type="match status" value="1"/>
</dbReference>
<dbReference type="SUPFAM" id="SSF55073">
    <property type="entry name" value="Nucleotide cyclase"/>
    <property type="match status" value="1"/>
</dbReference>
<dbReference type="InterPro" id="IPR050469">
    <property type="entry name" value="Diguanylate_Cyclase"/>
</dbReference>
<dbReference type="AlphaFoldDB" id="A0A1G7X506"/>
<dbReference type="InterPro" id="IPR029787">
    <property type="entry name" value="Nucleotide_cyclase"/>
</dbReference>
<evidence type="ECO:0000256" key="3">
    <source>
        <dbReference type="SAM" id="Phobius"/>
    </source>
</evidence>
<proteinExistence type="predicted"/>
<dbReference type="EMBL" id="FNCS01000008">
    <property type="protein sequence ID" value="SDG79226.1"/>
    <property type="molecule type" value="Genomic_DNA"/>
</dbReference>
<feature type="domain" description="GGDEF" evidence="4">
    <location>
        <begin position="115"/>
        <end position="247"/>
    </location>
</feature>
<sequence>MMARDGADWLRTGSWIVLGPLICMVISLAYNGMVFAHDDPIVRNRALQAALILPLLPGLPLFVYFSFKLRELAEVNRKLGIIAATDGLTRCLNRSAFTTLVETKLEHMFAAGLQMHGAFLIVDADNFKTINDRFGHQNGDEALSIIAQAIRSSVRAGDSVGRIGGEEFGIFLPAVDRYAAEIVAERLRNAVSQAIFTVDGQLYPLSVSVGGVVFDDQTQFELLYKMADERLYTAKGEGRNCVRIAGSDGRNEGLAMV</sequence>
<gene>
    <name evidence="5" type="ORF">SAMN04487974_108111</name>
</gene>
<keyword evidence="6" id="KW-1185">Reference proteome</keyword>
<evidence type="ECO:0000313" key="6">
    <source>
        <dbReference type="Proteomes" id="UP000199495"/>
    </source>
</evidence>
<protein>
    <recommendedName>
        <fullName evidence="1">diguanylate cyclase</fullName>
        <ecNumber evidence="1">2.7.7.65</ecNumber>
    </recommendedName>
</protein>
<dbReference type="Gene3D" id="3.30.70.270">
    <property type="match status" value="1"/>
</dbReference>
<evidence type="ECO:0000259" key="4">
    <source>
        <dbReference type="PROSITE" id="PS50887"/>
    </source>
</evidence>
<evidence type="ECO:0000256" key="1">
    <source>
        <dbReference type="ARBA" id="ARBA00012528"/>
    </source>
</evidence>
<dbReference type="SMART" id="SM00267">
    <property type="entry name" value="GGDEF"/>
    <property type="match status" value="1"/>
</dbReference>
<dbReference type="PROSITE" id="PS50887">
    <property type="entry name" value="GGDEF"/>
    <property type="match status" value="1"/>
</dbReference>
<organism evidence="5 6">
    <name type="scientific">Pelagibacterium luteolum</name>
    <dbReference type="NCBI Taxonomy" id="440168"/>
    <lineage>
        <taxon>Bacteria</taxon>
        <taxon>Pseudomonadati</taxon>
        <taxon>Pseudomonadota</taxon>
        <taxon>Alphaproteobacteria</taxon>
        <taxon>Hyphomicrobiales</taxon>
        <taxon>Devosiaceae</taxon>
        <taxon>Pelagibacterium</taxon>
    </lineage>
</organism>
<dbReference type="InterPro" id="IPR000160">
    <property type="entry name" value="GGDEF_dom"/>
</dbReference>
<feature type="transmembrane region" description="Helical" evidence="3">
    <location>
        <begin position="12"/>
        <end position="34"/>
    </location>
</feature>